<evidence type="ECO:0000313" key="2">
    <source>
        <dbReference type="EMBL" id="QCW06870.1"/>
    </source>
</evidence>
<gene>
    <name evidence="2" type="primary">orf294</name>
</gene>
<dbReference type="SUPFAM" id="SSF82771">
    <property type="entry name" value="GIY-YIG endonuclease"/>
    <property type="match status" value="1"/>
</dbReference>
<dbReference type="InterPro" id="IPR003647">
    <property type="entry name" value="Intron_nuc_1_rpt"/>
</dbReference>
<dbReference type="InterPro" id="IPR035901">
    <property type="entry name" value="GIY-YIG_endonuc_sf"/>
</dbReference>
<dbReference type="InterPro" id="IPR010896">
    <property type="entry name" value="NUMOD1"/>
</dbReference>
<dbReference type="AlphaFoldDB" id="A0A4Y5MZM3"/>
<dbReference type="Pfam" id="PF07453">
    <property type="entry name" value="NUMOD1"/>
    <property type="match status" value="1"/>
</dbReference>
<name>A0A4Y5MZM3_9PEZI</name>
<proteinExistence type="predicted"/>
<dbReference type="SUPFAM" id="SSF64496">
    <property type="entry name" value="DNA-binding domain of intron-encoded endonucleases"/>
    <property type="match status" value="1"/>
</dbReference>
<evidence type="ECO:0000259" key="1">
    <source>
        <dbReference type="PROSITE" id="PS50164"/>
    </source>
</evidence>
<dbReference type="EMBL" id="MK820634">
    <property type="protein sequence ID" value="QCW06870.1"/>
    <property type="molecule type" value="Genomic_DNA"/>
</dbReference>
<dbReference type="InterPro" id="IPR000305">
    <property type="entry name" value="GIY-YIG_endonuc"/>
</dbReference>
<geneLocation type="mitochondrion" evidence="2"/>
<sequence length="294" mass="34137">MKTNNLLKKYKFNSISVLGNSLIQRIYYFRFSNASCFYKRNFSSDNSNIKPIVYSSPSEQKTQIFLENKKKCGIYLWTNLITGKSYVGSGVPLSRRLYSYFSEKYLNAQLKRGKSAIYSSILKYGLSNFKLEILEYCEASDAISREQFYINKLKPEYNLLDKAGSRLGFKHLGEAIAKIKLAYLNRTEEHKAKMEAHLLFLHASNIGRKHPHTEETKKLIGEASLKMWQTKEHREKIISTFGTKILITNIETNETIEYASIREAAREMKENHVTLGKYLKNSQIFKGKYLIKKK</sequence>
<dbReference type="GeneID" id="40512633"/>
<dbReference type="SMART" id="SM00497">
    <property type="entry name" value="IENR1"/>
    <property type="match status" value="1"/>
</dbReference>
<keyword evidence="2" id="KW-0496">Mitochondrion</keyword>
<dbReference type="SMART" id="SM00465">
    <property type="entry name" value="GIYc"/>
    <property type="match status" value="1"/>
</dbReference>
<reference evidence="2" key="1">
    <citation type="submission" date="2019-04" db="EMBL/GenBank/DDBJ databases">
        <authorList>
            <person name="Yu Z."/>
            <person name="Deng C."/>
        </authorList>
    </citation>
    <scope>NUCLEOTIDE SEQUENCE</scope>
</reference>
<organism evidence="2">
    <name type="scientific">Dactylella tenuis</name>
    <dbReference type="NCBI Taxonomy" id="383872"/>
    <lineage>
        <taxon>Eukaryota</taxon>
        <taxon>Fungi</taxon>
        <taxon>Dikarya</taxon>
        <taxon>Ascomycota</taxon>
        <taxon>Pezizomycotina</taxon>
        <taxon>Orbiliomycetes</taxon>
        <taxon>Orbiliales</taxon>
        <taxon>Orbiliaceae</taxon>
        <taxon>Dactylella</taxon>
    </lineage>
</organism>
<dbReference type="NCBIfam" id="TIGR01453">
    <property type="entry name" value="grpIintron_endo"/>
    <property type="match status" value="1"/>
</dbReference>
<dbReference type="GO" id="GO:0004519">
    <property type="term" value="F:endonuclease activity"/>
    <property type="evidence" value="ECO:0007669"/>
    <property type="project" value="InterPro"/>
</dbReference>
<dbReference type="InterPro" id="IPR006350">
    <property type="entry name" value="Intron_endoG1"/>
</dbReference>
<dbReference type="Pfam" id="PF01541">
    <property type="entry name" value="GIY-YIG"/>
    <property type="match status" value="1"/>
</dbReference>
<dbReference type="CDD" id="cd10445">
    <property type="entry name" value="GIY-YIG_bI1_like"/>
    <property type="match status" value="1"/>
</dbReference>
<accession>A0A4Y5MZM3</accession>
<feature type="domain" description="GIY-YIG" evidence="1">
    <location>
        <begin position="70"/>
        <end position="159"/>
    </location>
</feature>
<dbReference type="RefSeq" id="YP_009663733.1">
    <property type="nucleotide sequence ID" value="NC_042947.1"/>
</dbReference>
<protein>
    <recommendedName>
        <fullName evidence="1">GIY-YIG domain-containing protein</fullName>
    </recommendedName>
</protein>
<dbReference type="PROSITE" id="PS50164">
    <property type="entry name" value="GIY_YIG"/>
    <property type="match status" value="1"/>
</dbReference>
<dbReference type="Gene3D" id="3.40.1440.10">
    <property type="entry name" value="GIY-YIG endonuclease"/>
    <property type="match status" value="1"/>
</dbReference>